<name>A0AAU8GGZ0_9CAUD</name>
<dbReference type="EMBL" id="PP856724">
    <property type="protein sequence ID" value="XCH40808.1"/>
    <property type="molecule type" value="Genomic_DNA"/>
</dbReference>
<evidence type="ECO:0000313" key="1">
    <source>
        <dbReference type="EMBL" id="XCH40808.1"/>
    </source>
</evidence>
<sequence length="385" mass="42024">MGSITNTGYEPVALADWISRFETLFRRVYGSDIDLSAKSADGQMVGILAQMFADQDEQVATGFAMLDPNQASGTWVDQFLAYLALRRKSAQTTQLTIVKIEGTRDTVIRPPYIVVSKSGVKFQLNSTVAIGDDGYVQTSFSSVEQGQFKVLAGDELTPETVVLGVTKVTNMQVSSGGSGVELDADAIDRAFDSYGITAQNTVDGTVAAIRQMDDVIACNGYENEDDATDANGQAPHSQWIIVDGGTPANIAKEIMTRKAPGVKQIGEQTYGWTDKSGTERIAKWDQPTYVEPYMSIVVARKELFTDVSEDFIRRTIASKIFNIGEEVSAFELGRLLQENQNFYIKQFLIGRTAETTTETILNIGIKERAIVNTDNISIAVVNTNG</sequence>
<proteinExistence type="predicted"/>
<accession>A0AAU8GGZ0</accession>
<reference evidence="1" key="1">
    <citation type="submission" date="2024-05" db="EMBL/GenBank/DDBJ databases">
        <authorList>
            <person name="Mugo M.M."/>
            <person name="Musyoki A.M."/>
            <person name="Makumi A.M."/>
            <person name="Mutai I."/>
            <person name="Drechsel O."/>
            <person name="Kering K.K."/>
            <person name="Muturi P."/>
            <person name="Mbae C.K."/>
            <person name="Kariuki S.M."/>
        </authorList>
    </citation>
    <scope>NUCLEOTIDE SEQUENCE</scope>
</reference>
<gene>
    <name evidence="1" type="ORF">TCZZUYSU_CDS0037</name>
</gene>
<protein>
    <submittedName>
        <fullName evidence="1">Baseplate wedge subunit</fullName>
    </submittedName>
</protein>
<organism evidence="1">
    <name type="scientific">Salmonella phage vB_SEnST11_KE25</name>
    <dbReference type="NCBI Taxonomy" id="3161176"/>
    <lineage>
        <taxon>Viruses</taxon>
        <taxon>Duplodnaviria</taxon>
        <taxon>Heunggongvirae</taxon>
        <taxon>Uroviricota</taxon>
        <taxon>Caudoviricetes</taxon>
        <taxon>Rosemountvirus</taxon>
    </lineage>
</organism>